<evidence type="ECO:0000313" key="3">
    <source>
        <dbReference type="Proteomes" id="UP001187192"/>
    </source>
</evidence>
<sequence length="51" mass="5880">MNLHQEKHLPCQWVANGLHEYRILLTEPFGDTANPKQEGSKSTKKGKYVKQ</sequence>
<evidence type="ECO:0000313" key="2">
    <source>
        <dbReference type="EMBL" id="GMN42930.1"/>
    </source>
</evidence>
<comment type="caution">
    <text evidence="2">The sequence shown here is derived from an EMBL/GenBank/DDBJ whole genome shotgun (WGS) entry which is preliminary data.</text>
</comment>
<feature type="region of interest" description="Disordered" evidence="1">
    <location>
        <begin position="28"/>
        <end position="51"/>
    </location>
</feature>
<evidence type="ECO:0000256" key="1">
    <source>
        <dbReference type="SAM" id="MobiDB-lite"/>
    </source>
</evidence>
<keyword evidence="3" id="KW-1185">Reference proteome</keyword>
<accession>A0AA88A169</accession>
<organism evidence="2 3">
    <name type="scientific">Ficus carica</name>
    <name type="common">Common fig</name>
    <dbReference type="NCBI Taxonomy" id="3494"/>
    <lineage>
        <taxon>Eukaryota</taxon>
        <taxon>Viridiplantae</taxon>
        <taxon>Streptophyta</taxon>
        <taxon>Embryophyta</taxon>
        <taxon>Tracheophyta</taxon>
        <taxon>Spermatophyta</taxon>
        <taxon>Magnoliopsida</taxon>
        <taxon>eudicotyledons</taxon>
        <taxon>Gunneridae</taxon>
        <taxon>Pentapetalae</taxon>
        <taxon>rosids</taxon>
        <taxon>fabids</taxon>
        <taxon>Rosales</taxon>
        <taxon>Moraceae</taxon>
        <taxon>Ficeae</taxon>
        <taxon>Ficus</taxon>
    </lineage>
</organism>
<dbReference type="AlphaFoldDB" id="A0AA88A169"/>
<gene>
    <name evidence="2" type="ORF">TIFTF001_012137</name>
</gene>
<proteinExistence type="predicted"/>
<name>A0AA88A169_FICCA</name>
<dbReference type="Proteomes" id="UP001187192">
    <property type="component" value="Unassembled WGS sequence"/>
</dbReference>
<dbReference type="EMBL" id="BTGU01000015">
    <property type="protein sequence ID" value="GMN42930.1"/>
    <property type="molecule type" value="Genomic_DNA"/>
</dbReference>
<feature type="compositionally biased region" description="Basic residues" evidence="1">
    <location>
        <begin position="42"/>
        <end position="51"/>
    </location>
</feature>
<reference evidence="2" key="1">
    <citation type="submission" date="2023-07" db="EMBL/GenBank/DDBJ databases">
        <title>draft genome sequence of fig (Ficus carica).</title>
        <authorList>
            <person name="Takahashi T."/>
            <person name="Nishimura K."/>
        </authorList>
    </citation>
    <scope>NUCLEOTIDE SEQUENCE</scope>
</reference>
<protein>
    <submittedName>
        <fullName evidence="2">Uncharacterized protein</fullName>
    </submittedName>
</protein>